<dbReference type="AlphaFoldDB" id="S6C7C1"/>
<evidence type="ECO:0000313" key="1">
    <source>
        <dbReference type="EMBL" id="BAN64230.1"/>
    </source>
</evidence>
<accession>S6C7C1</accession>
<proteinExistence type="evidence at transcript level"/>
<dbReference type="InterPro" id="IPR016024">
    <property type="entry name" value="ARM-type_fold"/>
</dbReference>
<dbReference type="VEuPathDB" id="PiroplasmaDB:BBOV_III000860"/>
<gene>
    <name evidence="1" type="primary">BBOV_III000860</name>
</gene>
<name>S6C7C1_BABBO</name>
<protein>
    <submittedName>
        <fullName evidence="1">Uncharacterized protein</fullName>
    </submittedName>
</protein>
<sequence length="473" mass="52444">MTTIDIALLRRFLLSGGGSDATSELLSSVSLEDIILNLSNLGDECFPDPSDDVSSYSGPINSTYPGTIFVRVLDEILDFPRLNALFGNPQVLELLSQRLVTSSLPVRSLFAKKCRFYFSNGGTSNAHLMGLLWRLLFDTEYSIFEDVSIALCFVLKHDVAILTDSRLRDLDNALTLVDADGIIPVRIFEFCALVGSGSCDAFRALLSFGLYGSMFKIFLHGDSLVMLNCLEILDRHSLLIQRLHDAGALPRDFIVRCLSTISPSSSDSGDKLVAPFSYKFLLSLNRYPGALTSDDLSNFASVVSDTIKRGDPNSVTGTYLSSVECFGPLYMSGHLDDSVYSKVLDIISLTSQEVVVKSVIYCLMSMFDLGVTDEYLPSFCNLTGSMIQCLSRFPLSDFRELAYKLLLRSIRYTPVLRAILDEELRSHLFSKEESLYSNTMAKKELVHRVIELLDDTVSLPAERVAALRRYAGV</sequence>
<reference evidence="1" key="1">
    <citation type="journal article" date="2014" name="BMC Genomics">
        <title>The Babesia bovis gene and promoter model: an update from full-length EST analysis.</title>
        <authorList>
            <person name="Yamagishi J."/>
            <person name="Wakaguri H."/>
            <person name="Yokoyama N."/>
            <person name="Yamashita R."/>
            <person name="Suzuki Y."/>
            <person name="Xuan X."/>
            <person name="Igarashi I."/>
        </authorList>
    </citation>
    <scope>NUCLEOTIDE SEQUENCE</scope>
    <source>
        <strain evidence="1">Texas</strain>
    </source>
</reference>
<dbReference type="EMBL" id="AK440436">
    <property type="protein sequence ID" value="BAN64230.1"/>
    <property type="molecule type" value="mRNA"/>
</dbReference>
<organism evidence="1">
    <name type="scientific">Babesia bovis</name>
    <dbReference type="NCBI Taxonomy" id="5865"/>
    <lineage>
        <taxon>Eukaryota</taxon>
        <taxon>Sar</taxon>
        <taxon>Alveolata</taxon>
        <taxon>Apicomplexa</taxon>
        <taxon>Aconoidasida</taxon>
        <taxon>Piroplasmida</taxon>
        <taxon>Babesiidae</taxon>
        <taxon>Babesia</taxon>
    </lineage>
</organism>
<dbReference type="SUPFAM" id="SSF48371">
    <property type="entry name" value="ARM repeat"/>
    <property type="match status" value="1"/>
</dbReference>